<comment type="caution">
    <text evidence="1">The sequence shown here is derived from an EMBL/GenBank/DDBJ whole genome shotgun (WGS) entry which is preliminary data.</text>
</comment>
<organism evidence="1 2">
    <name type="scientific">Pistacia atlantica</name>
    <dbReference type="NCBI Taxonomy" id="434234"/>
    <lineage>
        <taxon>Eukaryota</taxon>
        <taxon>Viridiplantae</taxon>
        <taxon>Streptophyta</taxon>
        <taxon>Embryophyta</taxon>
        <taxon>Tracheophyta</taxon>
        <taxon>Spermatophyta</taxon>
        <taxon>Magnoliopsida</taxon>
        <taxon>eudicotyledons</taxon>
        <taxon>Gunneridae</taxon>
        <taxon>Pentapetalae</taxon>
        <taxon>rosids</taxon>
        <taxon>malvids</taxon>
        <taxon>Sapindales</taxon>
        <taxon>Anacardiaceae</taxon>
        <taxon>Pistacia</taxon>
    </lineage>
</organism>
<proteinExistence type="predicted"/>
<sequence length="787" mass="87192">MMFFKNLLVLILTLSCVVKQLFVAAKLPQAEVDVLNQIVKTMGATNWTFDADTACEFHEKSAVTELTRNISCILGPDNSTHHISVIEFKRYSLSGVLPPELNQLPNISKVSLFGNRLSGNIPSQLGNIISLTYLDIEANQFSGTVPAQLGKLVNLGTLRLSSNRLTGNLPTEFAELKSLTDFRINDNNFNGSIPEFIQNWKQLWRLEIQGSGLKGPIPSSISLLENLNQFKISDIDGTNQTFPDLSNSTLLRRMTLRNCNISGEIPGYVWEMNKLRVLDLSFNKITGKLPNVAVPGDLKFIFLTGNLLSGNIPESILQKGITVDLSYNNFTQPTLEHRACRNAQEFDLNLFRSSSVANNLSGVLPCKTDQKCHRPLRSFYINCGGNNVIENGSTFEGDGDKNGGVATYYSNDHWGFSSTGDFADDDDEQNKYYVASSVQSSDISELFINARIAPLSLTYFGYCLQNGNYVVSLYFAEIQFTNDNTYGSLGRRMFDIYIQDKLVERDFDIEAKASGVLKPVTRKYNATVTDNILQIRFNWAGKGTTALPQRGVYGPLVSAISVVDPNYKPAKKKKIVEIIAGVGSCLIILALDVLKGSDLQTISFTLKQIKAATNNFDPANKVGEGGFGPVYKACQLQQKEKIMELVDPKLGSEYNKEEAERMIRISLLCTNASPSLRPTMSEAVSMLEGKTAIPDSIPEAGSYSQDLRFKAIRDFRGLNRSQTQHSTSAEDLYTIDDESYLRYNVVKDGYKMIETRSSDVQLSTSMPSWASSSSTSAHDHNNINTNS</sequence>
<reference evidence="2" key="1">
    <citation type="journal article" date="2023" name="G3 (Bethesda)">
        <title>Genome assembly and association tests identify interacting loci associated with vigor, precocity, and sex in interspecific pistachio rootstocks.</title>
        <authorList>
            <person name="Palmer W."/>
            <person name="Jacygrad E."/>
            <person name="Sagayaradj S."/>
            <person name="Cavanaugh K."/>
            <person name="Han R."/>
            <person name="Bertier L."/>
            <person name="Beede B."/>
            <person name="Kafkas S."/>
            <person name="Golino D."/>
            <person name="Preece J."/>
            <person name="Michelmore R."/>
        </authorList>
    </citation>
    <scope>NUCLEOTIDE SEQUENCE [LARGE SCALE GENOMIC DNA]</scope>
</reference>
<evidence type="ECO:0000313" key="2">
    <source>
        <dbReference type="Proteomes" id="UP001164250"/>
    </source>
</evidence>
<dbReference type="EMBL" id="CM047908">
    <property type="protein sequence ID" value="KAJ0081072.1"/>
    <property type="molecule type" value="Genomic_DNA"/>
</dbReference>
<keyword evidence="2" id="KW-1185">Reference proteome</keyword>
<dbReference type="Proteomes" id="UP001164250">
    <property type="component" value="Chromosome 12"/>
</dbReference>
<name>A0ACC1A2M3_9ROSI</name>
<accession>A0ACC1A2M3</accession>
<gene>
    <name evidence="1" type="ORF">Patl1_10417</name>
</gene>
<protein>
    <submittedName>
        <fullName evidence="1">Uncharacterized protein</fullName>
    </submittedName>
</protein>
<evidence type="ECO:0000313" key="1">
    <source>
        <dbReference type="EMBL" id="KAJ0081072.1"/>
    </source>
</evidence>